<evidence type="ECO:0000259" key="1">
    <source>
        <dbReference type="Pfam" id="PF06985"/>
    </source>
</evidence>
<protein>
    <submittedName>
        <fullName evidence="2">HET-domain-containing protein</fullName>
    </submittedName>
</protein>
<dbReference type="PANTHER" id="PTHR24148">
    <property type="entry name" value="ANKYRIN REPEAT DOMAIN-CONTAINING PROTEIN 39 HOMOLOG-RELATED"/>
    <property type="match status" value="1"/>
</dbReference>
<dbReference type="RefSeq" id="XP_018382572.1">
    <property type="nucleotide sequence ID" value="XM_018533632.1"/>
</dbReference>
<dbReference type="InterPro" id="IPR010730">
    <property type="entry name" value="HET"/>
</dbReference>
<dbReference type="STRING" id="5599.A0A177DCY3"/>
<dbReference type="Pfam" id="PF06985">
    <property type="entry name" value="HET"/>
    <property type="match status" value="1"/>
</dbReference>
<evidence type="ECO:0000313" key="3">
    <source>
        <dbReference type="Proteomes" id="UP000077248"/>
    </source>
</evidence>
<evidence type="ECO:0000313" key="2">
    <source>
        <dbReference type="EMBL" id="OAG17151.1"/>
    </source>
</evidence>
<name>A0A177DCY3_ALTAL</name>
<feature type="non-terminal residue" evidence="2">
    <location>
        <position position="275"/>
    </location>
</feature>
<dbReference type="OMA" id="MATEYFY"/>
<dbReference type="InterPro" id="IPR052895">
    <property type="entry name" value="HetReg/Transcr_Mod"/>
</dbReference>
<dbReference type="PANTHER" id="PTHR24148:SF73">
    <property type="entry name" value="HET DOMAIN PROTEIN (AFU_ORTHOLOGUE AFUA_8G01020)"/>
    <property type="match status" value="1"/>
</dbReference>
<gene>
    <name evidence="2" type="ORF">CC77DRAFT_908908</name>
</gene>
<dbReference type="EMBL" id="KV441487">
    <property type="protein sequence ID" value="OAG17151.1"/>
    <property type="molecule type" value="Genomic_DNA"/>
</dbReference>
<dbReference type="VEuPathDB" id="FungiDB:CC77DRAFT_908908"/>
<organism evidence="2 3">
    <name type="scientific">Alternaria alternata</name>
    <name type="common">Alternaria rot fungus</name>
    <name type="synonym">Torula alternata</name>
    <dbReference type="NCBI Taxonomy" id="5599"/>
    <lineage>
        <taxon>Eukaryota</taxon>
        <taxon>Fungi</taxon>
        <taxon>Dikarya</taxon>
        <taxon>Ascomycota</taxon>
        <taxon>Pezizomycotina</taxon>
        <taxon>Dothideomycetes</taxon>
        <taxon>Pleosporomycetidae</taxon>
        <taxon>Pleosporales</taxon>
        <taxon>Pleosporineae</taxon>
        <taxon>Pleosporaceae</taxon>
        <taxon>Alternaria</taxon>
        <taxon>Alternaria sect. Alternaria</taxon>
        <taxon>Alternaria alternata complex</taxon>
    </lineage>
</organism>
<dbReference type="AlphaFoldDB" id="A0A177DCY3"/>
<dbReference type="Proteomes" id="UP000077248">
    <property type="component" value="Unassembled WGS sequence"/>
</dbReference>
<sequence length="275" mass="31358">SGTFKHDPLSIDERSIRLITIEPNLSQPDGLIQWGDPEPRKLILINGKEASIQTNLFDFLDTVRATNRDAIWIDALCINQNDSMEKNHQVSQMGEIYSGAQCVYAWLGLPIKRPTGCGNLLECVMNFTRHDHHHELWLLTNLFNNEYWKRCWIIQEIALALHVVVLLGPDSCDFSQLVEAASRPKVYESQGITFYRRSYGSTSSVFAQFSKLNIGRSQFVAKGLIPLLADFSKTRSTLTHDRIFALVPLCREKASFEIDYNLSIRDLIYETLTSC</sequence>
<dbReference type="GeneID" id="29119226"/>
<feature type="domain" description="Heterokaryon incompatibility" evidence="1">
    <location>
        <begin position="34"/>
        <end position="156"/>
    </location>
</feature>
<feature type="non-terminal residue" evidence="2">
    <location>
        <position position="1"/>
    </location>
</feature>
<proteinExistence type="predicted"/>
<dbReference type="KEGG" id="aalt:CC77DRAFT_908908"/>
<keyword evidence="3" id="KW-1185">Reference proteome</keyword>
<accession>A0A177DCY3</accession>
<reference evidence="2 3" key="1">
    <citation type="submission" date="2016-05" db="EMBL/GenBank/DDBJ databases">
        <title>Comparative analysis of secretome profiles of manganese(II)-oxidizing ascomycete fungi.</title>
        <authorList>
            <consortium name="DOE Joint Genome Institute"/>
            <person name="Zeiner C.A."/>
            <person name="Purvine S.O."/>
            <person name="Zink E.M."/>
            <person name="Wu S."/>
            <person name="Pasa-Tolic L."/>
            <person name="Chaput D.L."/>
            <person name="Haridas S."/>
            <person name="Grigoriev I.V."/>
            <person name="Santelli C.M."/>
            <person name="Hansel C.M."/>
        </authorList>
    </citation>
    <scope>NUCLEOTIDE SEQUENCE [LARGE SCALE GENOMIC DNA]</scope>
    <source>
        <strain evidence="2 3">SRC1lrK2f</strain>
    </source>
</reference>